<dbReference type="KEGG" id="kfa:Q73A0000_03815"/>
<evidence type="ECO:0000313" key="2">
    <source>
        <dbReference type="Proteomes" id="UP000594195"/>
    </source>
</evidence>
<dbReference type="Proteomes" id="UP000594195">
    <property type="component" value="Chromosome"/>
</dbReference>
<dbReference type="RefSeq" id="WP_193812765.1">
    <property type="nucleotide sequence ID" value="NZ_CP040442.1"/>
</dbReference>
<reference evidence="1 2" key="1">
    <citation type="submission" date="2019-05" db="EMBL/GenBank/DDBJ databases">
        <title>Chryseobacterium sp. isolated from King George Island, maritime Antarctica.</title>
        <authorList>
            <person name="Peng X."/>
        </authorList>
    </citation>
    <scope>NUCLEOTIDE SEQUENCE [LARGE SCALE GENOMIC DNA]</scope>
    <source>
        <strain evidence="1 2">7-3A</strain>
    </source>
</reference>
<organism evidence="1 2">
    <name type="scientific">Kaistella flava</name>
    <name type="common">ex Peng et al. 2021</name>
    <dbReference type="NCBI Taxonomy" id="2038776"/>
    <lineage>
        <taxon>Bacteria</taxon>
        <taxon>Pseudomonadati</taxon>
        <taxon>Bacteroidota</taxon>
        <taxon>Flavobacteriia</taxon>
        <taxon>Flavobacteriales</taxon>
        <taxon>Weeksellaceae</taxon>
        <taxon>Chryseobacterium group</taxon>
        <taxon>Kaistella</taxon>
    </lineage>
</organism>
<dbReference type="AlphaFoldDB" id="A0A7M2Y884"/>
<keyword evidence="2" id="KW-1185">Reference proteome</keyword>
<proteinExistence type="predicted"/>
<protein>
    <submittedName>
        <fullName evidence="1">Uncharacterized protein</fullName>
    </submittedName>
</protein>
<dbReference type="EMBL" id="CP040442">
    <property type="protein sequence ID" value="QOW09553.1"/>
    <property type="molecule type" value="Genomic_DNA"/>
</dbReference>
<evidence type="ECO:0000313" key="1">
    <source>
        <dbReference type="EMBL" id="QOW09553.1"/>
    </source>
</evidence>
<gene>
    <name evidence="1" type="ORF">Q73A0000_03815</name>
</gene>
<accession>A0A7M2Y884</accession>
<sequence>MARISKNTNLSGAVANLVFVQNGKEQYVRSKPGKVKQSAQTKAAASVFGWASTRDKIYRKVLVEKLAIVTDNRYAARHRARMTKTLIKATPDQSSTADLSFQNPEALLGFDFNSNLPWEKSTQFYPEFSHDEARNVQCKIPSLQWGKQIKPPKKITKAQLIFEAFTINPNTENIAITNLATLTVEISATRNQEAITWDFAFPTNSEWVVVIGILSFDLSQSNLSSTERSSATYLWAKNTSKIE</sequence>
<name>A0A7M2Y884_9FLAO</name>